<organism evidence="1 2">
    <name type="scientific">Peribacillus faecalis</name>
    <dbReference type="NCBI Taxonomy" id="2772559"/>
    <lineage>
        <taxon>Bacteria</taxon>
        <taxon>Bacillati</taxon>
        <taxon>Bacillota</taxon>
        <taxon>Bacilli</taxon>
        <taxon>Bacillales</taxon>
        <taxon>Bacillaceae</taxon>
        <taxon>Peribacillus</taxon>
    </lineage>
</organism>
<name>A0A927D0S5_9BACI</name>
<gene>
    <name evidence="1" type="ORF">IEO70_17555</name>
</gene>
<sequence length="89" mass="10463">MDKEYLRKEDVCKCGGKLVLTSTKPVWVHCDDPYCDYVVMYGDFQVDRIFKTYSQSKFEKDGPNKGLYKGSPVVIHIKDIKKNFRFKDE</sequence>
<protein>
    <submittedName>
        <fullName evidence="1">Uncharacterized protein</fullName>
    </submittedName>
</protein>
<proteinExistence type="predicted"/>
<dbReference type="RefSeq" id="WP_190999668.1">
    <property type="nucleotide sequence ID" value="NZ_JACXSI010000055.1"/>
</dbReference>
<dbReference type="EMBL" id="JACXSI010000055">
    <property type="protein sequence ID" value="MBD3110142.1"/>
    <property type="molecule type" value="Genomic_DNA"/>
</dbReference>
<reference evidence="1" key="1">
    <citation type="submission" date="2020-09" db="EMBL/GenBank/DDBJ databases">
        <title>Bacillus faecalis sp. nov., a moderately halophilic bacterium isolated from cow faeces.</title>
        <authorList>
            <person name="Jiang L."/>
            <person name="Lee J."/>
        </authorList>
    </citation>
    <scope>NUCLEOTIDE SEQUENCE</scope>
    <source>
        <strain evidence="1">AGMB 02131</strain>
    </source>
</reference>
<keyword evidence="2" id="KW-1185">Reference proteome</keyword>
<accession>A0A927D0S5</accession>
<dbReference type="Proteomes" id="UP000602076">
    <property type="component" value="Unassembled WGS sequence"/>
</dbReference>
<dbReference type="AlphaFoldDB" id="A0A927D0S5"/>
<evidence type="ECO:0000313" key="1">
    <source>
        <dbReference type="EMBL" id="MBD3110142.1"/>
    </source>
</evidence>
<evidence type="ECO:0000313" key="2">
    <source>
        <dbReference type="Proteomes" id="UP000602076"/>
    </source>
</evidence>
<comment type="caution">
    <text evidence="1">The sequence shown here is derived from an EMBL/GenBank/DDBJ whole genome shotgun (WGS) entry which is preliminary data.</text>
</comment>